<evidence type="ECO:0000259" key="1">
    <source>
        <dbReference type="Pfam" id="PF03205"/>
    </source>
</evidence>
<dbReference type="Pfam" id="PF03205">
    <property type="entry name" value="MobB"/>
    <property type="match status" value="1"/>
</dbReference>
<dbReference type="SUPFAM" id="SSF52540">
    <property type="entry name" value="P-loop containing nucleoside triphosphate hydrolases"/>
    <property type="match status" value="1"/>
</dbReference>
<proteinExistence type="predicted"/>
<comment type="caution">
    <text evidence="2">The sequence shown here is derived from an EMBL/GenBank/DDBJ whole genome shotgun (WGS) entry which is preliminary data.</text>
</comment>
<dbReference type="GO" id="GO:0006777">
    <property type="term" value="P:Mo-molybdopterin cofactor biosynthetic process"/>
    <property type="evidence" value="ECO:0007669"/>
    <property type="project" value="InterPro"/>
</dbReference>
<sequence>MIFILSLMCLKAKNRISIVEDSYRRRSVTRLIAVFGAKNSGKTTVVEYLIGRLVRDGFNVAALKHIHHEFTIDTEGKDTWKMARRGASIVASISPNEVAILHKRIDDWRINFNKLLQFLEKEDIDVAVAEGFHNILGKTPTVLKIITIKTDEEAHHFINTTSPPILALVKRAETQLKINPGSISIFNLPPGDELYQLVLKSIRKQTPGSGMV</sequence>
<dbReference type="PANTHER" id="PTHR40072">
    <property type="entry name" value="MOLYBDOPTERIN-GUANINE DINUCLEOTIDE BIOSYNTHESIS ADAPTER PROTEIN-RELATED"/>
    <property type="match status" value="1"/>
</dbReference>
<dbReference type="Gene3D" id="3.40.50.300">
    <property type="entry name" value="P-loop containing nucleotide triphosphate hydrolases"/>
    <property type="match status" value="1"/>
</dbReference>
<protein>
    <submittedName>
        <fullName evidence="2">Molybdopterin-guanine dinucleotide biosynthesis protein B</fullName>
    </submittedName>
</protein>
<accession>A0A832ZVU4</accession>
<dbReference type="AlphaFoldDB" id="A0A832ZVU4"/>
<dbReference type="PANTHER" id="PTHR40072:SF1">
    <property type="entry name" value="MOLYBDOPTERIN-GUANINE DINUCLEOTIDE BIOSYNTHESIS ADAPTER PROTEIN"/>
    <property type="match status" value="1"/>
</dbReference>
<feature type="domain" description="Molybdopterin-guanine dinucleotide biosynthesis protein B (MobB)" evidence="1">
    <location>
        <begin position="32"/>
        <end position="169"/>
    </location>
</feature>
<name>A0A832ZVU4_CALS0</name>
<dbReference type="InterPro" id="IPR052539">
    <property type="entry name" value="MGD_biosynthesis_adapter"/>
</dbReference>
<evidence type="ECO:0000313" key="2">
    <source>
        <dbReference type="EMBL" id="HIQ29786.1"/>
    </source>
</evidence>
<dbReference type="Proteomes" id="UP000608579">
    <property type="component" value="Unassembled WGS sequence"/>
</dbReference>
<dbReference type="GO" id="GO:0005525">
    <property type="term" value="F:GTP binding"/>
    <property type="evidence" value="ECO:0007669"/>
    <property type="project" value="InterPro"/>
</dbReference>
<reference evidence="2" key="1">
    <citation type="journal article" date="2020" name="ISME J.">
        <title>Gammaproteobacteria mediating utilization of methyl-, sulfur- and petroleum organic compounds in deep ocean hydrothermal plumes.</title>
        <authorList>
            <person name="Zhou Z."/>
            <person name="Liu Y."/>
            <person name="Pan J."/>
            <person name="Cron B.R."/>
            <person name="Toner B.M."/>
            <person name="Anantharaman K."/>
            <person name="Breier J.A."/>
            <person name="Dick G.J."/>
            <person name="Li M."/>
        </authorList>
    </citation>
    <scope>NUCLEOTIDE SEQUENCE</scope>
    <source>
        <strain evidence="2">SZUA-1515</strain>
    </source>
</reference>
<dbReference type="EMBL" id="DQVM01000084">
    <property type="protein sequence ID" value="HIQ29786.1"/>
    <property type="molecule type" value="Genomic_DNA"/>
</dbReference>
<evidence type="ECO:0000313" key="3">
    <source>
        <dbReference type="Proteomes" id="UP000608579"/>
    </source>
</evidence>
<gene>
    <name evidence="2" type="primary">mobB</name>
    <name evidence="2" type="ORF">EYH45_04395</name>
</gene>
<dbReference type="InterPro" id="IPR027417">
    <property type="entry name" value="P-loop_NTPase"/>
</dbReference>
<dbReference type="InterPro" id="IPR004435">
    <property type="entry name" value="MobB_dom"/>
</dbReference>
<organism evidence="2 3">
    <name type="scientific">Caldiarchaeum subterraneum</name>
    <dbReference type="NCBI Taxonomy" id="311458"/>
    <lineage>
        <taxon>Archaea</taxon>
        <taxon>Nitrososphaerota</taxon>
        <taxon>Candidatus Caldarchaeales</taxon>
        <taxon>Candidatus Caldarchaeaceae</taxon>
        <taxon>Candidatus Caldarchaeum</taxon>
    </lineage>
</organism>
<dbReference type="NCBIfam" id="TIGR00176">
    <property type="entry name" value="mobB"/>
    <property type="match status" value="1"/>
</dbReference>